<reference evidence="8 9" key="1">
    <citation type="submission" date="2008-05" db="EMBL/GenBank/DDBJ databases">
        <title>Complete sequence of Chlorobium limicola DSM 245.</title>
        <authorList>
            <consortium name="US DOE Joint Genome Institute"/>
            <person name="Lucas S."/>
            <person name="Copeland A."/>
            <person name="Lapidus A."/>
            <person name="Glavina del Rio T."/>
            <person name="Dalin E."/>
            <person name="Tice H."/>
            <person name="Bruce D."/>
            <person name="Goodwin L."/>
            <person name="Pitluck S."/>
            <person name="Schmutz J."/>
            <person name="Larimer F."/>
            <person name="Land M."/>
            <person name="Hauser L."/>
            <person name="Kyrpides N."/>
            <person name="Ovchinnikova G."/>
            <person name="Zhao F."/>
            <person name="Li T."/>
            <person name="Liu Z."/>
            <person name="Overmann J."/>
            <person name="Bryant D.A."/>
            <person name="Richardson P."/>
        </authorList>
    </citation>
    <scope>NUCLEOTIDE SEQUENCE [LARGE SCALE GENOMIC DNA]</scope>
    <source>
        <strain evidence="9">DSM 245 / NBRC 103803 / 6330</strain>
    </source>
</reference>
<feature type="transmembrane region" description="Helical" evidence="7">
    <location>
        <begin position="12"/>
        <end position="31"/>
    </location>
</feature>
<evidence type="ECO:0000313" key="9">
    <source>
        <dbReference type="Proteomes" id="UP000008841"/>
    </source>
</evidence>
<dbReference type="AlphaFoldDB" id="B3EHL0"/>
<dbReference type="PANTHER" id="PTHR43044">
    <property type="match status" value="1"/>
</dbReference>
<feature type="transmembrane region" description="Helical" evidence="7">
    <location>
        <begin position="160"/>
        <end position="186"/>
    </location>
</feature>
<feature type="transmembrane region" description="Helical" evidence="7">
    <location>
        <begin position="283"/>
        <end position="301"/>
    </location>
</feature>
<dbReference type="Gene3D" id="1.20.1630.10">
    <property type="entry name" value="Formate dehydrogenase/DMSO reductase domain"/>
    <property type="match status" value="1"/>
</dbReference>
<dbReference type="GO" id="GO:0005886">
    <property type="term" value="C:plasma membrane"/>
    <property type="evidence" value="ECO:0007669"/>
    <property type="project" value="UniProtKB-SubCell"/>
</dbReference>
<feature type="transmembrane region" description="Helical" evidence="7">
    <location>
        <begin position="125"/>
        <end position="148"/>
    </location>
</feature>
<gene>
    <name evidence="8" type="ordered locus">Clim_0707</name>
</gene>
<comment type="similarity">
    <text evidence="2">Belongs to the NrfD family.</text>
</comment>
<feature type="transmembrane region" description="Helical" evidence="7">
    <location>
        <begin position="357"/>
        <end position="377"/>
    </location>
</feature>
<evidence type="ECO:0000256" key="6">
    <source>
        <dbReference type="ARBA" id="ARBA00023136"/>
    </source>
</evidence>
<name>B3EHL0_CHLL2</name>
<feature type="transmembrane region" description="Helical" evidence="7">
    <location>
        <begin position="198"/>
        <end position="220"/>
    </location>
</feature>
<evidence type="ECO:0000256" key="3">
    <source>
        <dbReference type="ARBA" id="ARBA00022475"/>
    </source>
</evidence>
<dbReference type="InterPro" id="IPR005614">
    <property type="entry name" value="NrfD-like"/>
</dbReference>
<dbReference type="HOGENOM" id="CLU_045348_4_0_10"/>
<proteinExistence type="inferred from homology"/>
<evidence type="ECO:0000256" key="7">
    <source>
        <dbReference type="SAM" id="Phobius"/>
    </source>
</evidence>
<comment type="subcellular location">
    <subcellularLocation>
        <location evidence="1">Cell membrane</location>
        <topology evidence="1">Multi-pass membrane protein</topology>
    </subcellularLocation>
</comment>
<organism evidence="8 9">
    <name type="scientific">Chlorobium limicola (strain DSM 245 / NBRC 103803 / 6330)</name>
    <dbReference type="NCBI Taxonomy" id="290315"/>
    <lineage>
        <taxon>Bacteria</taxon>
        <taxon>Pseudomonadati</taxon>
        <taxon>Chlorobiota</taxon>
        <taxon>Chlorobiia</taxon>
        <taxon>Chlorobiales</taxon>
        <taxon>Chlorobiaceae</taxon>
        <taxon>Chlorobium/Pelodictyon group</taxon>
        <taxon>Chlorobium</taxon>
    </lineage>
</organism>
<sequence precursor="true">MIEKALKGSRNYWLWIGLLLLCIGAGFSAFSRQMWEGLTVTGMGRDVSWGLYIAQFTFFVGVAASAVMVVIPYYLHNQKAFAKTVIVGEFMAVAATLMCMLFILADMGRPDRVLNVLLYPSPHAMVFWDVMVLNGYLVINLVSAWTVLGAERKGVPPPAWVKPIIYLSIPWAFSIHTVTAFLYAGLPGRHLWLTAVLAPRFLASAFAAGTSLLILVTLILKKTTGFDAGNEARQKLAVLATYAGVANFFMIGTEFFTAFYSNVPAHMHGLQYLFFGLEGKSALVPWMWLSLLLGFGALAILFNPKLRHTSKWLVAACAGMVSSIWIDKGVGLVLGGFVPSPLEEITEYGVTLTELTVTLGIWAVGILVLTLLLKVAVTVKKEQEA</sequence>
<evidence type="ECO:0000313" key="8">
    <source>
        <dbReference type="EMBL" id="ACD89790.1"/>
    </source>
</evidence>
<keyword evidence="5 7" id="KW-1133">Transmembrane helix</keyword>
<dbReference type="eggNOG" id="COG5557">
    <property type="taxonomic scope" value="Bacteria"/>
</dbReference>
<dbReference type="STRING" id="290315.Clim_0707"/>
<protein>
    <submittedName>
        <fullName evidence="8">Polysulphide reductase NrfD</fullName>
    </submittedName>
</protein>
<keyword evidence="6 7" id="KW-0472">Membrane</keyword>
<feature type="transmembrane region" description="Helical" evidence="7">
    <location>
        <begin position="313"/>
        <end position="337"/>
    </location>
</feature>
<evidence type="ECO:0000256" key="4">
    <source>
        <dbReference type="ARBA" id="ARBA00022692"/>
    </source>
</evidence>
<dbReference type="EMBL" id="CP001097">
    <property type="protein sequence ID" value="ACD89790.1"/>
    <property type="molecule type" value="Genomic_DNA"/>
</dbReference>
<dbReference type="Pfam" id="PF03916">
    <property type="entry name" value="NrfD"/>
    <property type="match status" value="1"/>
</dbReference>
<dbReference type="KEGG" id="cli:Clim_0707"/>
<accession>B3EHL0</accession>
<evidence type="ECO:0000256" key="5">
    <source>
        <dbReference type="ARBA" id="ARBA00022989"/>
    </source>
</evidence>
<dbReference type="RefSeq" id="WP_012465671.1">
    <property type="nucleotide sequence ID" value="NC_010803.1"/>
</dbReference>
<keyword evidence="3" id="KW-1003">Cell membrane</keyword>
<dbReference type="Proteomes" id="UP000008841">
    <property type="component" value="Chromosome"/>
</dbReference>
<dbReference type="NCBIfam" id="NF045798">
    <property type="entry name" value="DsrP"/>
    <property type="match status" value="1"/>
</dbReference>
<evidence type="ECO:0000256" key="1">
    <source>
        <dbReference type="ARBA" id="ARBA00004651"/>
    </source>
</evidence>
<keyword evidence="4 7" id="KW-0812">Transmembrane</keyword>
<evidence type="ECO:0000256" key="2">
    <source>
        <dbReference type="ARBA" id="ARBA00008929"/>
    </source>
</evidence>
<dbReference type="PANTHER" id="PTHR43044:SF2">
    <property type="entry name" value="POLYSULPHIDE REDUCTASE NRFD"/>
    <property type="match status" value="1"/>
</dbReference>
<dbReference type="InterPro" id="IPR054823">
    <property type="entry name" value="DsrP-like"/>
</dbReference>
<feature type="transmembrane region" description="Helical" evidence="7">
    <location>
        <begin position="241"/>
        <end position="263"/>
    </location>
</feature>
<feature type="transmembrane region" description="Helical" evidence="7">
    <location>
        <begin position="86"/>
        <end position="105"/>
    </location>
</feature>
<feature type="transmembrane region" description="Helical" evidence="7">
    <location>
        <begin position="51"/>
        <end position="74"/>
    </location>
</feature>
<dbReference type="OrthoDB" id="9768846at2"/>